<dbReference type="Pfam" id="PF12833">
    <property type="entry name" value="HTH_18"/>
    <property type="match status" value="1"/>
</dbReference>
<sequence>MNGVTLSSDRPVNHLEVQPSSWLFLNHLRGQQDVVAHDHNFLEIAFILHGNARHFVVDGEERSSAGDIHIIPPGAWHGYCDCRHFEVFNCLLSPVLMEKELGWMKDDPSFGQLLGISSPRGFAPVQKLRASPRRLKTLHPLLADLERAYTGKRSRTALLARLLLIFDFLQTLVQTKDRPVVKPLEMHPSIRQALDLIHSGIAEDWTLDRLAAQLRLNPSYLVRLFRTETGSSPMKFLSRIRAERAATLLLSGSTRIGDIGVAVGWPEPKQFATSFQRHFGVSASSYRRKMTRSLGETAPNRAF</sequence>
<evidence type="ECO:0000313" key="6">
    <source>
        <dbReference type="Proteomes" id="UP000076023"/>
    </source>
</evidence>
<protein>
    <submittedName>
        <fullName evidence="5">AraC family transcriptional regulator</fullName>
    </submittedName>
</protein>
<dbReference type="InterPro" id="IPR037923">
    <property type="entry name" value="HTH-like"/>
</dbReference>
<keyword evidence="1" id="KW-0805">Transcription regulation</keyword>
<feature type="domain" description="HTH araC/xylS-type" evidence="4">
    <location>
        <begin position="191"/>
        <end position="289"/>
    </location>
</feature>
<dbReference type="InterPro" id="IPR003313">
    <property type="entry name" value="AraC-bd"/>
</dbReference>
<keyword evidence="3" id="KW-0804">Transcription</keyword>
<dbReference type="RefSeq" id="WP_075078815.1">
    <property type="nucleotide sequence ID" value="NZ_BDCO01000002.1"/>
</dbReference>
<dbReference type="InterPro" id="IPR009057">
    <property type="entry name" value="Homeodomain-like_sf"/>
</dbReference>
<accession>A0A146G7Z7</accession>
<evidence type="ECO:0000256" key="3">
    <source>
        <dbReference type="ARBA" id="ARBA00023163"/>
    </source>
</evidence>
<proteinExistence type="predicted"/>
<evidence type="ECO:0000256" key="2">
    <source>
        <dbReference type="ARBA" id="ARBA00023125"/>
    </source>
</evidence>
<dbReference type="PROSITE" id="PS01124">
    <property type="entry name" value="HTH_ARAC_FAMILY_2"/>
    <property type="match status" value="1"/>
</dbReference>
<evidence type="ECO:0000259" key="4">
    <source>
        <dbReference type="PROSITE" id="PS01124"/>
    </source>
</evidence>
<dbReference type="GO" id="GO:0003700">
    <property type="term" value="F:DNA-binding transcription factor activity"/>
    <property type="evidence" value="ECO:0007669"/>
    <property type="project" value="InterPro"/>
</dbReference>
<dbReference type="STRING" id="690879.TSACC_21439"/>
<dbReference type="SUPFAM" id="SSF51215">
    <property type="entry name" value="Regulatory protein AraC"/>
    <property type="match status" value="1"/>
</dbReference>
<dbReference type="Proteomes" id="UP000076023">
    <property type="component" value="Unassembled WGS sequence"/>
</dbReference>
<dbReference type="InterPro" id="IPR014710">
    <property type="entry name" value="RmlC-like_jellyroll"/>
</dbReference>
<dbReference type="EMBL" id="BDCO01000002">
    <property type="protein sequence ID" value="GAT33034.1"/>
    <property type="molecule type" value="Genomic_DNA"/>
</dbReference>
<evidence type="ECO:0000256" key="1">
    <source>
        <dbReference type="ARBA" id="ARBA00023015"/>
    </source>
</evidence>
<dbReference type="SUPFAM" id="SSF46689">
    <property type="entry name" value="Homeodomain-like"/>
    <property type="match status" value="2"/>
</dbReference>
<dbReference type="PANTHER" id="PTHR46796">
    <property type="entry name" value="HTH-TYPE TRANSCRIPTIONAL ACTIVATOR RHAS-RELATED"/>
    <property type="match status" value="1"/>
</dbReference>
<reference evidence="6" key="1">
    <citation type="journal article" date="2017" name="Genome Announc.">
        <title>Draft Genome Sequence of Terrimicrobium sacchariphilum NM-5T, a Facultative Anaerobic Soil Bacterium of the Class Spartobacteria.</title>
        <authorList>
            <person name="Qiu Y.L."/>
            <person name="Tourlousse D.M."/>
            <person name="Matsuura N."/>
            <person name="Ohashi A."/>
            <person name="Sekiguchi Y."/>
        </authorList>
    </citation>
    <scope>NUCLEOTIDE SEQUENCE [LARGE SCALE GENOMIC DNA]</scope>
    <source>
        <strain evidence="6">NM-5</strain>
    </source>
</reference>
<evidence type="ECO:0000313" key="5">
    <source>
        <dbReference type="EMBL" id="GAT33034.1"/>
    </source>
</evidence>
<gene>
    <name evidence="5" type="ORF">TSACC_21439</name>
</gene>
<dbReference type="Gene3D" id="1.10.10.60">
    <property type="entry name" value="Homeodomain-like"/>
    <property type="match status" value="2"/>
</dbReference>
<dbReference type="AlphaFoldDB" id="A0A146G7Z7"/>
<dbReference type="Pfam" id="PF02311">
    <property type="entry name" value="AraC_binding"/>
    <property type="match status" value="1"/>
</dbReference>
<dbReference type="Gene3D" id="2.60.120.10">
    <property type="entry name" value="Jelly Rolls"/>
    <property type="match status" value="1"/>
</dbReference>
<dbReference type="InterPro" id="IPR050204">
    <property type="entry name" value="AraC_XylS_family_regulators"/>
</dbReference>
<dbReference type="GO" id="GO:0043565">
    <property type="term" value="F:sequence-specific DNA binding"/>
    <property type="evidence" value="ECO:0007669"/>
    <property type="project" value="InterPro"/>
</dbReference>
<name>A0A146G7Z7_TERSA</name>
<dbReference type="InParanoid" id="A0A146G7Z7"/>
<keyword evidence="2" id="KW-0238">DNA-binding</keyword>
<dbReference type="SMART" id="SM00342">
    <property type="entry name" value="HTH_ARAC"/>
    <property type="match status" value="1"/>
</dbReference>
<comment type="caution">
    <text evidence="5">The sequence shown here is derived from an EMBL/GenBank/DDBJ whole genome shotgun (WGS) entry which is preliminary data.</text>
</comment>
<dbReference type="InterPro" id="IPR018060">
    <property type="entry name" value="HTH_AraC"/>
</dbReference>
<dbReference type="OrthoDB" id="186135at2"/>
<organism evidence="5 6">
    <name type="scientific">Terrimicrobium sacchariphilum</name>
    <dbReference type="NCBI Taxonomy" id="690879"/>
    <lineage>
        <taxon>Bacteria</taxon>
        <taxon>Pseudomonadati</taxon>
        <taxon>Verrucomicrobiota</taxon>
        <taxon>Terrimicrobiia</taxon>
        <taxon>Terrimicrobiales</taxon>
        <taxon>Terrimicrobiaceae</taxon>
        <taxon>Terrimicrobium</taxon>
    </lineage>
</organism>
<keyword evidence="6" id="KW-1185">Reference proteome</keyword>